<evidence type="ECO:0000313" key="2">
    <source>
        <dbReference type="Proteomes" id="UP001242368"/>
    </source>
</evidence>
<evidence type="ECO:0000313" key="1">
    <source>
        <dbReference type="EMBL" id="MDN3710193.1"/>
    </source>
</evidence>
<accession>A0ABT8D022</accession>
<reference evidence="2" key="1">
    <citation type="journal article" date="2019" name="Int. J. Syst. Evol. Microbiol.">
        <title>The Global Catalogue of Microorganisms (GCM) 10K type strain sequencing project: providing services to taxonomists for standard genome sequencing and annotation.</title>
        <authorList>
            <consortium name="The Broad Institute Genomics Platform"/>
            <consortium name="The Broad Institute Genome Sequencing Center for Infectious Disease"/>
            <person name="Wu L."/>
            <person name="Ma J."/>
        </authorList>
    </citation>
    <scope>NUCLEOTIDE SEQUENCE [LARGE SCALE GENOMIC DNA]</scope>
    <source>
        <strain evidence="2">CECT 7184</strain>
    </source>
</reference>
<proteinExistence type="predicted"/>
<dbReference type="EMBL" id="JAUFQU010000078">
    <property type="protein sequence ID" value="MDN3710193.1"/>
    <property type="molecule type" value="Genomic_DNA"/>
</dbReference>
<dbReference type="Proteomes" id="UP001242368">
    <property type="component" value="Unassembled WGS sequence"/>
</dbReference>
<name>A0ABT8D022_9FLAO</name>
<comment type="caution">
    <text evidence="1">The sequence shown here is derived from an EMBL/GenBank/DDBJ whole genome shotgun (WGS) entry which is preliminary data.</text>
</comment>
<protein>
    <submittedName>
        <fullName evidence="1">Uncharacterized protein</fullName>
    </submittedName>
</protein>
<gene>
    <name evidence="1" type="ORF">QW060_25320</name>
</gene>
<sequence length="58" mass="6915">MLFKRPDRRYFSLGMTTCSEAVYEAFYADDACKALFHVILLPPTLWLVLLRWPVWICF</sequence>
<keyword evidence="2" id="KW-1185">Reference proteome</keyword>
<dbReference type="RefSeq" id="WP_290365427.1">
    <property type="nucleotide sequence ID" value="NZ_JAUFQU010000078.1"/>
</dbReference>
<organism evidence="1 2">
    <name type="scientific">Paenimyroides ceti</name>
    <dbReference type="NCBI Taxonomy" id="395087"/>
    <lineage>
        <taxon>Bacteria</taxon>
        <taxon>Pseudomonadati</taxon>
        <taxon>Bacteroidota</taxon>
        <taxon>Flavobacteriia</taxon>
        <taxon>Flavobacteriales</taxon>
        <taxon>Flavobacteriaceae</taxon>
        <taxon>Paenimyroides</taxon>
    </lineage>
</organism>